<dbReference type="InterPro" id="IPR001633">
    <property type="entry name" value="EAL_dom"/>
</dbReference>
<dbReference type="PROSITE" id="PS50887">
    <property type="entry name" value="GGDEF"/>
    <property type="match status" value="1"/>
</dbReference>
<feature type="domain" description="EAL" evidence="2">
    <location>
        <begin position="413"/>
        <end position="665"/>
    </location>
</feature>
<evidence type="ECO:0000313" key="5">
    <source>
        <dbReference type="Proteomes" id="UP000214760"/>
    </source>
</evidence>
<evidence type="ECO:0000259" key="2">
    <source>
        <dbReference type="PROSITE" id="PS50883"/>
    </source>
</evidence>
<sequence length="801" mass="92289">MGELYQFRPYIRKAYEEAVIPFAVYQYCNGKIHVLFVTRGLCELTRMSREELMDRLENDMYANVHPQDAYVIAQASLRFATEGGEYDVVYREKFSFSEEYQVLHAVGAHVRTPEGTVLGVVRYNNITRAITSTENVKKVFNSSLEDFYNLDPQATCIVTRDRSQVLYANIAFTQILPPVKGYDSGVNFWEYFFGKKSGGKEGYFRSVCGKGPQIATEIAAGRPIVLNVREAVWAGEEAFVIRADELDNVYIDRLTGLVNQAYFELKAGERIAILRGSGEIPVCLFYDINEMKLYNAKNGFQDGDELLRRVGEVLRQVYGNELIARLSDDHYAIITSENGLEEKMMSAAPMAAQLDRVVRIVIKAGVRRILPEEEIDISMILDQAKTACDLIHEDVTRSYQYYDAEIERTLQDRKYIVDHIDDAIANGEIEVFYQPQIRTLSRELCGFEALARWHSAELGFLPPYRFIPALERSHLIHRLDCEVIRQICVRYRQILREGGTPVPVSFNLSRLDFQMCDMFRFILETTERYGVPHEMLHVEITETMLASNDEMIEREIGKFHGAGFQVRMDDFGSGYSSLNALKDYDFDQLKIDMVFLSKFNQRSRKIIESIVQMAKCIGIHTLAEGVETEEQFEFLNRIGCEEVQGYYFGRPMPYEEIMEHLRELGIGPESREDAEYLTGAGLRMVHVEEAYAVMEDDGTRFRYVTMNEEYLAVLRKMGENSIDEVLARINRYTHTFREQIRKAEENGGKTNFTFRYREYYLGIGLQILNRRKNKTLVKLTMSDTAFGTVTRDVVNVEEGSR</sequence>
<dbReference type="SMART" id="SM00267">
    <property type="entry name" value="GGDEF"/>
    <property type="match status" value="1"/>
</dbReference>
<dbReference type="InterPro" id="IPR000014">
    <property type="entry name" value="PAS"/>
</dbReference>
<dbReference type="RefSeq" id="WP_051684774.1">
    <property type="nucleotide sequence ID" value="NZ_FOZC01000016.1"/>
</dbReference>
<dbReference type="EMBL" id="FOZC01000016">
    <property type="protein sequence ID" value="SFR87767.1"/>
    <property type="molecule type" value="Genomic_DNA"/>
</dbReference>
<reference evidence="4 5" key="1">
    <citation type="submission" date="2016-10" db="EMBL/GenBank/DDBJ databases">
        <authorList>
            <person name="de Groot N.N."/>
        </authorList>
    </citation>
    <scope>NUCLEOTIDE SEQUENCE [LARGE SCALE GENOMIC DNA]</scope>
    <source>
        <strain evidence="4 5">F</strain>
    </source>
</reference>
<evidence type="ECO:0000313" key="4">
    <source>
        <dbReference type="EMBL" id="SFR87767.1"/>
    </source>
</evidence>
<dbReference type="PROSITE" id="PS50112">
    <property type="entry name" value="PAS"/>
    <property type="match status" value="1"/>
</dbReference>
<evidence type="ECO:0000259" key="3">
    <source>
        <dbReference type="PROSITE" id="PS50887"/>
    </source>
</evidence>
<dbReference type="Gene3D" id="3.20.20.450">
    <property type="entry name" value="EAL domain"/>
    <property type="match status" value="1"/>
</dbReference>
<dbReference type="InterPro" id="IPR000160">
    <property type="entry name" value="GGDEF_dom"/>
</dbReference>
<dbReference type="PANTHER" id="PTHR33121:SF71">
    <property type="entry name" value="OXYGEN SENSOR PROTEIN DOSP"/>
    <property type="match status" value="1"/>
</dbReference>
<feature type="domain" description="PAS" evidence="1">
    <location>
        <begin position="29"/>
        <end position="84"/>
    </location>
</feature>
<gene>
    <name evidence="4" type="ORF">SAMN02910262_02359</name>
</gene>
<dbReference type="InterPro" id="IPR050706">
    <property type="entry name" value="Cyclic-di-GMP_PDE-like"/>
</dbReference>
<dbReference type="InterPro" id="IPR029787">
    <property type="entry name" value="Nucleotide_cyclase"/>
</dbReference>
<dbReference type="SUPFAM" id="SSF55785">
    <property type="entry name" value="PYP-like sensor domain (PAS domain)"/>
    <property type="match status" value="1"/>
</dbReference>
<dbReference type="InterPro" id="IPR035919">
    <property type="entry name" value="EAL_sf"/>
</dbReference>
<dbReference type="Pfam" id="PF00563">
    <property type="entry name" value="EAL"/>
    <property type="match status" value="1"/>
</dbReference>
<organism evidence="4 5">
    <name type="scientific">[Clostridium] aminophilum</name>
    <dbReference type="NCBI Taxonomy" id="1526"/>
    <lineage>
        <taxon>Bacteria</taxon>
        <taxon>Bacillati</taxon>
        <taxon>Bacillota</taxon>
        <taxon>Clostridia</taxon>
        <taxon>Lachnospirales</taxon>
        <taxon>Lachnospiraceae</taxon>
    </lineage>
</organism>
<proteinExistence type="predicted"/>
<dbReference type="SMART" id="SM00052">
    <property type="entry name" value="EAL"/>
    <property type="match status" value="1"/>
</dbReference>
<dbReference type="Gene3D" id="3.30.70.270">
    <property type="match status" value="1"/>
</dbReference>
<dbReference type="Pfam" id="PF00990">
    <property type="entry name" value="GGDEF"/>
    <property type="match status" value="1"/>
</dbReference>
<feature type="domain" description="GGDEF" evidence="3">
    <location>
        <begin position="279"/>
        <end position="404"/>
    </location>
</feature>
<dbReference type="GO" id="GO:0071111">
    <property type="term" value="F:cyclic-guanylate-specific phosphodiesterase activity"/>
    <property type="evidence" value="ECO:0007669"/>
    <property type="project" value="InterPro"/>
</dbReference>
<dbReference type="InterPro" id="IPR043128">
    <property type="entry name" value="Rev_trsase/Diguanyl_cyclase"/>
</dbReference>
<dbReference type="PANTHER" id="PTHR33121">
    <property type="entry name" value="CYCLIC DI-GMP PHOSPHODIESTERASE PDEF"/>
    <property type="match status" value="1"/>
</dbReference>
<name>A0A1I6K996_9FIRM</name>
<evidence type="ECO:0000259" key="1">
    <source>
        <dbReference type="PROSITE" id="PS50112"/>
    </source>
</evidence>
<dbReference type="InterPro" id="IPR035965">
    <property type="entry name" value="PAS-like_dom_sf"/>
</dbReference>
<dbReference type="Gene3D" id="3.30.450.20">
    <property type="entry name" value="PAS domain"/>
    <property type="match status" value="1"/>
</dbReference>
<dbReference type="Proteomes" id="UP000214760">
    <property type="component" value="Unassembled WGS sequence"/>
</dbReference>
<dbReference type="PROSITE" id="PS50883">
    <property type="entry name" value="EAL"/>
    <property type="match status" value="1"/>
</dbReference>
<dbReference type="AlphaFoldDB" id="A0A1I6K996"/>
<dbReference type="SUPFAM" id="SSF141868">
    <property type="entry name" value="EAL domain-like"/>
    <property type="match status" value="1"/>
</dbReference>
<dbReference type="SUPFAM" id="SSF55073">
    <property type="entry name" value="Nucleotide cyclase"/>
    <property type="match status" value="1"/>
</dbReference>
<dbReference type="NCBIfam" id="TIGR00254">
    <property type="entry name" value="GGDEF"/>
    <property type="match status" value="1"/>
</dbReference>
<dbReference type="CDD" id="cd01948">
    <property type="entry name" value="EAL"/>
    <property type="match status" value="1"/>
</dbReference>
<accession>A0A1I6K996</accession>
<protein>
    <submittedName>
        <fullName evidence="4">Diguanylate cyclase (GGDEF) domain-containing protein</fullName>
    </submittedName>
</protein>